<feature type="region of interest" description="Disordered" evidence="1">
    <location>
        <begin position="146"/>
        <end position="178"/>
    </location>
</feature>
<protein>
    <submittedName>
        <fullName evidence="3">Uncharacterized protein</fullName>
    </submittedName>
</protein>
<evidence type="ECO:0000313" key="4">
    <source>
        <dbReference type="Proteomes" id="UP000042958"/>
    </source>
</evidence>
<evidence type="ECO:0000256" key="1">
    <source>
        <dbReference type="SAM" id="MobiDB-lite"/>
    </source>
</evidence>
<dbReference type="AlphaFoldDB" id="A0A0F7VBT5"/>
<keyword evidence="2" id="KW-0812">Transmembrane</keyword>
<accession>A0A0F7VBT5</accession>
<name>A0A0F7VBT5_PENBI</name>
<feature type="compositionally biased region" description="Polar residues" evidence="1">
    <location>
        <begin position="149"/>
        <end position="160"/>
    </location>
</feature>
<dbReference type="OrthoDB" id="4362480at2759"/>
<dbReference type="EMBL" id="CDHK01000003">
    <property type="protein sequence ID" value="CEO59448.1"/>
    <property type="molecule type" value="Genomic_DNA"/>
</dbReference>
<gene>
    <name evidence="3" type="ORF">PMG11_04123</name>
</gene>
<evidence type="ECO:0000313" key="3">
    <source>
        <dbReference type="EMBL" id="CEO59448.1"/>
    </source>
</evidence>
<proteinExistence type="predicted"/>
<feature type="transmembrane region" description="Helical" evidence="2">
    <location>
        <begin position="20"/>
        <end position="41"/>
    </location>
</feature>
<sequence length="188" mass="20208">MLPIGPEHIQPPCPYKLPHIFIQTFSLALGLALTTLALLLIQRIARRHYQPTHTHPATLAQPDRTDAMEKGKLTSPTPSTSVTVSPPPATACDVLKPLSQSGAFPSSGAVAARARELMQMQPGKASPSSPEMDATVMAMVMARALGETEQGSSETCGSVQKRSESAREMSEVDGDGLRTWRRVVTEYS</sequence>
<feature type="region of interest" description="Disordered" evidence="1">
    <location>
        <begin position="52"/>
        <end position="86"/>
    </location>
</feature>
<feature type="compositionally biased region" description="Basic and acidic residues" evidence="1">
    <location>
        <begin position="63"/>
        <end position="72"/>
    </location>
</feature>
<keyword evidence="2" id="KW-0472">Membrane</keyword>
<keyword evidence="4" id="KW-1185">Reference proteome</keyword>
<feature type="compositionally biased region" description="Basic and acidic residues" evidence="1">
    <location>
        <begin position="161"/>
        <end position="178"/>
    </location>
</feature>
<organism evidence="3 4">
    <name type="scientific">Penicillium brasilianum</name>
    <dbReference type="NCBI Taxonomy" id="104259"/>
    <lineage>
        <taxon>Eukaryota</taxon>
        <taxon>Fungi</taxon>
        <taxon>Dikarya</taxon>
        <taxon>Ascomycota</taxon>
        <taxon>Pezizomycotina</taxon>
        <taxon>Eurotiomycetes</taxon>
        <taxon>Eurotiomycetidae</taxon>
        <taxon>Eurotiales</taxon>
        <taxon>Aspergillaceae</taxon>
        <taxon>Penicillium</taxon>
    </lineage>
</organism>
<reference evidence="4" key="1">
    <citation type="journal article" date="2015" name="Genome Announc.">
        <title>Draft genome sequence of the fungus Penicillium brasilianum MG11.</title>
        <authorList>
            <person name="Horn F."/>
            <person name="Linde J."/>
            <person name="Mattern D.J."/>
            <person name="Walther G."/>
            <person name="Guthke R."/>
            <person name="Brakhage A.A."/>
            <person name="Valiante V."/>
        </authorList>
    </citation>
    <scope>NUCLEOTIDE SEQUENCE [LARGE SCALE GENOMIC DNA]</scope>
    <source>
        <strain evidence="4">MG11</strain>
    </source>
</reference>
<keyword evidence="2" id="KW-1133">Transmembrane helix</keyword>
<dbReference type="Proteomes" id="UP000042958">
    <property type="component" value="Unassembled WGS sequence"/>
</dbReference>
<feature type="compositionally biased region" description="Low complexity" evidence="1">
    <location>
        <begin position="74"/>
        <end position="84"/>
    </location>
</feature>
<evidence type="ECO:0000256" key="2">
    <source>
        <dbReference type="SAM" id="Phobius"/>
    </source>
</evidence>